<dbReference type="GO" id="GO:0005789">
    <property type="term" value="C:endoplasmic reticulum membrane"/>
    <property type="evidence" value="ECO:0007669"/>
    <property type="project" value="UniProtKB-SubCell"/>
</dbReference>
<evidence type="ECO:0000256" key="2">
    <source>
        <dbReference type="ARBA" id="ARBA00005927"/>
    </source>
</evidence>
<dbReference type="GO" id="GO:0007030">
    <property type="term" value="P:Golgi organization"/>
    <property type="evidence" value="ECO:0007669"/>
    <property type="project" value="TreeGrafter"/>
</dbReference>
<dbReference type="InterPro" id="IPR024340">
    <property type="entry name" value="Sec16_CCD"/>
</dbReference>
<evidence type="ECO:0000256" key="1">
    <source>
        <dbReference type="ARBA" id="ARBA00004397"/>
    </source>
</evidence>
<name>R4XCM9_TAPDE</name>
<feature type="region of interest" description="Disordered" evidence="8">
    <location>
        <begin position="621"/>
        <end position="640"/>
    </location>
</feature>
<accession>R4XCM9</accession>
<dbReference type="Proteomes" id="UP000013776">
    <property type="component" value="Unassembled WGS sequence"/>
</dbReference>
<sequence>MSTTLYKADSVVNKEDHIQSPYTESEPHFNAAQIPHNLNSLDTLEMETQQIPIEQVLETLDESNNAGEVLIVQDDPGQLLYEHQALDSEELIVGRADQEALLPIRSEELMEDFSAKPNHFGGQDETEANPNHFDGQDKDCIIHDLNGSHSQSPDFLESNIDGDSDDSLNLSPTYPSTKNIPDHFATIEADTSVFDQLETSNPHEIDTKQHIAQLENERLQTQDIGYSGIPTISVPDDLDEADFNIDDELDADFAAMEASFSQKLSVSNSNAGSVATKQAPKVNPYLPPMDNAGLSANSGRYLPINSTGGRNVIDARQPSTTLFTPAQIAHSSPQTQASSSVATTFAPLLRPVTSQNRQTSASFVNAKAGYTDPYALPDVLVANKRARPPPQTLRGAASVPNLKAAAQLRPPVGQRHASTMGTGSNVESDNPPTTRPYSSQNNYAPPPSQQLNTRSTAPGLTPMAISQPYSNSATPTLSPPRKTNYETMRRIPAGPGHNNNISGPVGMPPPSRQLSYSQYAPDSAPQISTHAAHPNPVYASTSMANAQGQGFQPATTSRTQNQMQMQSGNQNSLNVPKSHYTPGALPRAPSPLRDTRASSIDAVMKGRPSPLQSGFVVNPQTEMRERHESSASSQSHDSVAPQDVAYSDYIDQQRHAETRMFGDSYAVAEDDIYEAQSIQRGSSAYLPTVSSLSTRQAPVADAIRPQSQPRSVLANSSNARTIPYTARRSLDEKNAAASLEMSRPSSRAADRYASTEPSHSPRQAHVMPYEHDGSLQMRGQKRPSVVSRATSSNQAYQQFPRVLSPVNPSYAHTSDIETTTTTDPLVGHPIARFGFGGKLLTTFPKRIPRFSPQGVMQHQIAGPGPISITISHDLLTAEILPDFPGPLVHTKFALKQKKADLQLWLAKRIPPGNSQLVDDKTLLYRTTAKDRLINLLYPDIANIRADDELANFKVVASSIQEATEIDQGQVLSTAVLTDSAVTRLSELLLRGDKQGALRFASDAKLWAHAFVIASRISPQCWSEVVQEFAVTELQTATESSESLKFLYQSFAGVKFETGNILSSYVLQNWRKCLTMVLSNRVAGDDLAVTALGHALLEHGSTYAAHFCYLLCSRPAIGPKDDSKSLFSIVGQHEIFGTLPLDRNEAILMSEIYEFCLSLAQPKFLGLPHLLAFKLQRAHLLSDTGHATVAKKYCEAITNALKALPKGSNHLHHVLIEQLRDLSERIDQVSGDDNPSWIGSKIAKPKMDIWGSLEGKFSKFVAGDSDDSQAAEANSKGPFAKLAQTPALSRVQSLVDVRNRVVRPTAGHNGGYEGEALQPVQAPQPADRNSYPYPEGDQAYSHTMQANGVRPSSSYLPDSNLNPVGQYAPPQFQAPTMYTPQQVNPVPYQSMQSTQPMNNQYLQPNAAAVQAHSTFDNASFQQINRPLTNATSVYPAQALSPTPYPVIDAMPQAPQSAQQAFNPYAPNMSQTYPMVAPVTVESTENYSQKGLAIKAQEPDSSGLRAPELDATVENKAEESKPSEQTTKADPKTEQSEEKKSGWLGGWFGGKKKEPAPAADGEVKVHKAKLGEGMSLVYDPVTKKWTNPKGAMPEETKTSAPPPPMMAKKAVNPAMQESKAQPAPVHAGTPPMSSPAPSRPPGGLAPGTIGRKLPQADDDLAAMLGTGPAPRRAASGSMGPPAAPGTASMRAKKGKPAKRYVDVFQGEA</sequence>
<feature type="domain" description="Sec16 Sec23-binding" evidence="9">
    <location>
        <begin position="985"/>
        <end position="1263"/>
    </location>
</feature>
<feature type="region of interest" description="Disordered" evidence="8">
    <location>
        <begin position="1304"/>
        <end position="1380"/>
    </location>
</feature>
<protein>
    <recommendedName>
        <fullName evidence="7">Protein transport protein sec16</fullName>
    </recommendedName>
</protein>
<dbReference type="GO" id="GO:0070973">
    <property type="term" value="P:protein localization to endoplasmic reticulum exit site"/>
    <property type="evidence" value="ECO:0007669"/>
    <property type="project" value="TreeGrafter"/>
</dbReference>
<feature type="compositionally biased region" description="Basic and acidic residues" evidence="8">
    <location>
        <begin position="1511"/>
        <end position="1539"/>
    </location>
</feature>
<comment type="caution">
    <text evidence="11">The sequence shown here is derived from an EMBL/GenBank/DDBJ whole genome shotgun (WGS) entry which is preliminary data.</text>
</comment>
<dbReference type="CDD" id="cd09233">
    <property type="entry name" value="ACE1-Sec16-like"/>
    <property type="match status" value="1"/>
</dbReference>
<feature type="compositionally biased region" description="Basic and acidic residues" evidence="8">
    <location>
        <begin position="1549"/>
        <end position="1561"/>
    </location>
</feature>
<feature type="compositionally biased region" description="Polar residues" evidence="8">
    <location>
        <begin position="545"/>
        <end position="559"/>
    </location>
</feature>
<feature type="compositionally biased region" description="Low complexity" evidence="8">
    <location>
        <begin position="1671"/>
        <end position="1687"/>
    </location>
</feature>
<feature type="compositionally biased region" description="Low complexity" evidence="8">
    <location>
        <begin position="1604"/>
        <end position="1613"/>
    </location>
</feature>
<feature type="compositionally biased region" description="Polar residues" evidence="8">
    <location>
        <begin position="416"/>
        <end position="458"/>
    </location>
</feature>
<dbReference type="EMBL" id="CAHR02000071">
    <property type="protein sequence ID" value="CCG82131.1"/>
    <property type="molecule type" value="Genomic_DNA"/>
</dbReference>
<dbReference type="Pfam" id="PF12931">
    <property type="entry name" value="TPR_Sec16"/>
    <property type="match status" value="1"/>
</dbReference>
<keyword evidence="7" id="KW-0072">Autophagy</keyword>
<reference evidence="11 12" key="1">
    <citation type="journal article" date="2013" name="MBio">
        <title>Genome sequencing of the plant pathogen Taphrina deformans, the causal agent of peach leaf curl.</title>
        <authorList>
            <person name="Cisse O.H."/>
            <person name="Almeida J.M.G.C.F."/>
            <person name="Fonseca A."/>
            <person name="Kumar A.A."/>
            <person name="Salojaervi J."/>
            <person name="Overmyer K."/>
            <person name="Hauser P.M."/>
            <person name="Pagni M."/>
        </authorList>
    </citation>
    <scope>NUCLEOTIDE SEQUENCE [LARGE SCALE GENOMIC DNA]</scope>
    <source>
        <strain evidence="12">PYCC 5710 / ATCC 11124 / CBS 356.35 / IMI 108563 / JCM 9778 / NBRC 8474</strain>
    </source>
</reference>
<feature type="compositionally biased region" description="Low complexity" evidence="8">
    <location>
        <begin position="560"/>
        <end position="574"/>
    </location>
</feature>
<dbReference type="VEuPathDB" id="FungiDB:TAPDE_002072"/>
<dbReference type="GO" id="GO:0016192">
    <property type="term" value="P:vesicle-mediated transport"/>
    <property type="evidence" value="ECO:0007669"/>
    <property type="project" value="UniProtKB-KW"/>
</dbReference>
<feature type="region of interest" description="Disordered" evidence="8">
    <location>
        <begin position="1510"/>
        <end position="1561"/>
    </location>
</feature>
<feature type="region of interest" description="Disordered" evidence="8">
    <location>
        <begin position="1579"/>
        <end position="1706"/>
    </location>
</feature>
<feature type="region of interest" description="Disordered" evidence="8">
    <location>
        <begin position="386"/>
        <end position="518"/>
    </location>
</feature>
<evidence type="ECO:0000256" key="5">
    <source>
        <dbReference type="ARBA" id="ARBA00022892"/>
    </source>
</evidence>
<comment type="similarity">
    <text evidence="2 7">Belongs to the SEC16 family.</text>
</comment>
<dbReference type="GO" id="GO:0015031">
    <property type="term" value="P:protein transport"/>
    <property type="evidence" value="ECO:0007669"/>
    <property type="project" value="UniProtKB-KW"/>
</dbReference>
<dbReference type="GO" id="GO:0006914">
    <property type="term" value="P:autophagy"/>
    <property type="evidence" value="ECO:0007669"/>
    <property type="project" value="UniProtKB-KW"/>
</dbReference>
<keyword evidence="7" id="KW-0653">Protein transport</keyword>
<gene>
    <name evidence="11" type="ORF">TAPDE_002072</name>
</gene>
<evidence type="ECO:0000259" key="10">
    <source>
        <dbReference type="Pfam" id="PF12932"/>
    </source>
</evidence>
<dbReference type="GO" id="GO:0070971">
    <property type="term" value="C:endoplasmic reticulum exit site"/>
    <property type="evidence" value="ECO:0007669"/>
    <property type="project" value="TreeGrafter"/>
</dbReference>
<keyword evidence="7" id="KW-0472">Membrane</keyword>
<feature type="compositionally biased region" description="Polar residues" evidence="8">
    <location>
        <begin position="467"/>
        <end position="476"/>
    </location>
</feature>
<evidence type="ECO:0000256" key="3">
    <source>
        <dbReference type="ARBA" id="ARBA00022448"/>
    </source>
</evidence>
<proteinExistence type="inferred from homology"/>
<keyword evidence="12" id="KW-1185">Reference proteome</keyword>
<dbReference type="InterPro" id="IPR024298">
    <property type="entry name" value="Sec16_Sec23-bd"/>
</dbReference>
<dbReference type="OrthoDB" id="8918678at2759"/>
<evidence type="ECO:0000313" key="11">
    <source>
        <dbReference type="EMBL" id="CCG82131.1"/>
    </source>
</evidence>
<dbReference type="PANTHER" id="PTHR13402:SF6">
    <property type="entry name" value="SECRETORY 16, ISOFORM I"/>
    <property type="match status" value="1"/>
</dbReference>
<evidence type="ECO:0000259" key="9">
    <source>
        <dbReference type="Pfam" id="PF12931"/>
    </source>
</evidence>
<dbReference type="GO" id="GO:0012507">
    <property type="term" value="C:ER to Golgi transport vesicle membrane"/>
    <property type="evidence" value="ECO:0007669"/>
    <property type="project" value="TreeGrafter"/>
</dbReference>
<keyword evidence="5 7" id="KW-0931">ER-Golgi transport</keyword>
<keyword evidence="4 7" id="KW-0256">Endoplasmic reticulum</keyword>
<feature type="compositionally biased region" description="Polar residues" evidence="8">
    <location>
        <begin position="1339"/>
        <end position="1362"/>
    </location>
</feature>
<feature type="region of interest" description="Disordered" evidence="8">
    <location>
        <begin position="545"/>
        <end position="574"/>
    </location>
</feature>
<feature type="region of interest" description="Disordered" evidence="8">
    <location>
        <begin position="700"/>
        <end position="765"/>
    </location>
</feature>
<evidence type="ECO:0000256" key="7">
    <source>
        <dbReference type="RuleBase" id="RU364101"/>
    </source>
</evidence>
<dbReference type="Gene3D" id="1.25.40.1030">
    <property type="match status" value="1"/>
</dbReference>
<comment type="function">
    <text evidence="6 7">Involved in the initiation of assembly of the COPII coat required for the formation of transport vesicles from the endoplasmic reticulum (ER) and the selection of cargo molecules. Also involved in autophagy.</text>
</comment>
<evidence type="ECO:0000313" key="12">
    <source>
        <dbReference type="Proteomes" id="UP000013776"/>
    </source>
</evidence>
<evidence type="ECO:0000256" key="4">
    <source>
        <dbReference type="ARBA" id="ARBA00022824"/>
    </source>
</evidence>
<comment type="subcellular location">
    <subcellularLocation>
        <location evidence="1">Endoplasmic reticulum membrane</location>
        <topology evidence="1">Peripheral membrane protein</topology>
        <orientation evidence="1">Cytoplasmic side</orientation>
    </subcellularLocation>
</comment>
<feature type="domain" description="Sec16 central conserved" evidence="10">
    <location>
        <begin position="828"/>
        <end position="918"/>
    </location>
</feature>
<evidence type="ECO:0000256" key="8">
    <source>
        <dbReference type="SAM" id="MobiDB-lite"/>
    </source>
</evidence>
<dbReference type="STRING" id="1097556.R4XCM9"/>
<dbReference type="eggNOG" id="KOG1913">
    <property type="taxonomic scope" value="Eukaryota"/>
</dbReference>
<feature type="compositionally biased region" description="Polar residues" evidence="8">
    <location>
        <begin position="705"/>
        <end position="720"/>
    </location>
</feature>
<evidence type="ECO:0000256" key="6">
    <source>
        <dbReference type="ARBA" id="ARBA00024687"/>
    </source>
</evidence>
<dbReference type="Pfam" id="PF12932">
    <property type="entry name" value="Sec16"/>
    <property type="match status" value="1"/>
</dbReference>
<dbReference type="PANTHER" id="PTHR13402">
    <property type="entry name" value="RGPR-RELATED"/>
    <property type="match status" value="1"/>
</dbReference>
<organism evidence="11 12">
    <name type="scientific">Taphrina deformans (strain PYCC 5710 / ATCC 11124 / CBS 356.35 / IMI 108563 / JCM 9778 / NBRC 8474)</name>
    <name type="common">Peach leaf curl fungus</name>
    <name type="synonym">Lalaria deformans</name>
    <dbReference type="NCBI Taxonomy" id="1097556"/>
    <lineage>
        <taxon>Eukaryota</taxon>
        <taxon>Fungi</taxon>
        <taxon>Dikarya</taxon>
        <taxon>Ascomycota</taxon>
        <taxon>Taphrinomycotina</taxon>
        <taxon>Taphrinomycetes</taxon>
        <taxon>Taphrinales</taxon>
        <taxon>Taphrinaceae</taxon>
        <taxon>Taphrina</taxon>
    </lineage>
</organism>
<keyword evidence="3 7" id="KW-0813">Transport</keyword>